<name>A0A396IMX1_MEDTR</name>
<sequence length="175" mass="20442">MDRESLTDEVRNYLRDKRYVVVFDDVWSLHFWDDIEFVVIDNKKGSNILITTRNLDVVVSCKRSYFTEVLELQPLTEEQSIELFNKKTFKFEHSGCCPNDLIVITNEIVKKCLGLPLAIVSMGGLLSSREKNRFVWQKFIENLSLELKKDTYLIGINKILGLSYDDLPYYLKSCL</sequence>
<feature type="domain" description="NB-ARC" evidence="1">
    <location>
        <begin position="4"/>
        <end position="90"/>
    </location>
</feature>
<dbReference type="GO" id="GO:0016787">
    <property type="term" value="F:hydrolase activity"/>
    <property type="evidence" value="ECO:0007669"/>
    <property type="project" value="UniProtKB-KW"/>
</dbReference>
<keyword evidence="2" id="KW-0378">Hydrolase</keyword>
<dbReference type="PANTHER" id="PTHR23155">
    <property type="entry name" value="DISEASE RESISTANCE PROTEIN RP"/>
    <property type="match status" value="1"/>
</dbReference>
<evidence type="ECO:0000313" key="3">
    <source>
        <dbReference type="Proteomes" id="UP000265566"/>
    </source>
</evidence>
<dbReference type="PANTHER" id="PTHR23155:SF1052">
    <property type="entry name" value="DISEASE RESISTANCE PROTEIN RPM1"/>
    <property type="match status" value="1"/>
</dbReference>
<dbReference type="Gramene" id="rna15033">
    <property type="protein sequence ID" value="RHN66912.1"/>
    <property type="gene ID" value="gene15033"/>
</dbReference>
<gene>
    <name evidence="2" type="ORF">MtrunA17_Chr3g0096971</name>
</gene>
<dbReference type="AlphaFoldDB" id="A0A396IMX1"/>
<dbReference type="Pfam" id="PF00931">
    <property type="entry name" value="NB-ARC"/>
    <property type="match status" value="1"/>
</dbReference>
<dbReference type="InterPro" id="IPR027417">
    <property type="entry name" value="P-loop_NTPase"/>
</dbReference>
<organism evidence="2 3">
    <name type="scientific">Medicago truncatula</name>
    <name type="common">Barrel medic</name>
    <name type="synonym">Medicago tribuloides</name>
    <dbReference type="NCBI Taxonomy" id="3880"/>
    <lineage>
        <taxon>Eukaryota</taxon>
        <taxon>Viridiplantae</taxon>
        <taxon>Streptophyta</taxon>
        <taxon>Embryophyta</taxon>
        <taxon>Tracheophyta</taxon>
        <taxon>Spermatophyta</taxon>
        <taxon>Magnoliopsida</taxon>
        <taxon>eudicotyledons</taxon>
        <taxon>Gunneridae</taxon>
        <taxon>Pentapetalae</taxon>
        <taxon>rosids</taxon>
        <taxon>fabids</taxon>
        <taxon>Fabales</taxon>
        <taxon>Fabaceae</taxon>
        <taxon>Papilionoideae</taxon>
        <taxon>50 kb inversion clade</taxon>
        <taxon>NPAAA clade</taxon>
        <taxon>Hologalegina</taxon>
        <taxon>IRL clade</taxon>
        <taxon>Trifolieae</taxon>
        <taxon>Medicago</taxon>
    </lineage>
</organism>
<comment type="caution">
    <text evidence="2">The sequence shown here is derived from an EMBL/GenBank/DDBJ whole genome shotgun (WGS) entry which is preliminary data.</text>
</comment>
<dbReference type="PRINTS" id="PR00364">
    <property type="entry name" value="DISEASERSIST"/>
</dbReference>
<evidence type="ECO:0000313" key="2">
    <source>
        <dbReference type="EMBL" id="RHN66912.1"/>
    </source>
</evidence>
<dbReference type="SUPFAM" id="SSF52540">
    <property type="entry name" value="P-loop containing nucleoside triphosphate hydrolases"/>
    <property type="match status" value="1"/>
</dbReference>
<dbReference type="InterPro" id="IPR042197">
    <property type="entry name" value="Apaf_helical"/>
</dbReference>
<dbReference type="Gene3D" id="1.10.8.430">
    <property type="entry name" value="Helical domain of apoptotic protease-activating factors"/>
    <property type="match status" value="1"/>
</dbReference>
<dbReference type="Proteomes" id="UP000265566">
    <property type="component" value="Chromosome 3"/>
</dbReference>
<proteinExistence type="predicted"/>
<dbReference type="GO" id="GO:0006952">
    <property type="term" value="P:defense response"/>
    <property type="evidence" value="ECO:0007669"/>
    <property type="project" value="InterPro"/>
</dbReference>
<dbReference type="GO" id="GO:0043531">
    <property type="term" value="F:ADP binding"/>
    <property type="evidence" value="ECO:0007669"/>
    <property type="project" value="InterPro"/>
</dbReference>
<accession>A0A396IMX1</accession>
<protein>
    <submittedName>
        <fullName evidence="2">Putative P-loop containing nucleoside triphosphate hydrolase</fullName>
    </submittedName>
</protein>
<dbReference type="Gene3D" id="3.40.50.300">
    <property type="entry name" value="P-loop containing nucleotide triphosphate hydrolases"/>
    <property type="match status" value="1"/>
</dbReference>
<reference evidence="3" key="1">
    <citation type="journal article" date="2018" name="Nat. Plants">
        <title>Whole-genome landscape of Medicago truncatula symbiotic genes.</title>
        <authorList>
            <person name="Pecrix Y."/>
            <person name="Staton S.E."/>
            <person name="Sallet E."/>
            <person name="Lelandais-Briere C."/>
            <person name="Moreau S."/>
            <person name="Carrere S."/>
            <person name="Blein T."/>
            <person name="Jardinaud M.F."/>
            <person name="Latrasse D."/>
            <person name="Zouine M."/>
            <person name="Zahm M."/>
            <person name="Kreplak J."/>
            <person name="Mayjonade B."/>
            <person name="Satge C."/>
            <person name="Perez M."/>
            <person name="Cauet S."/>
            <person name="Marande W."/>
            <person name="Chantry-Darmon C."/>
            <person name="Lopez-Roques C."/>
            <person name="Bouchez O."/>
            <person name="Berard A."/>
            <person name="Debelle F."/>
            <person name="Munos S."/>
            <person name="Bendahmane A."/>
            <person name="Berges H."/>
            <person name="Niebel A."/>
            <person name="Buitink J."/>
            <person name="Frugier F."/>
            <person name="Benhamed M."/>
            <person name="Crespi M."/>
            <person name="Gouzy J."/>
            <person name="Gamas P."/>
        </authorList>
    </citation>
    <scope>NUCLEOTIDE SEQUENCE [LARGE SCALE GENOMIC DNA]</scope>
    <source>
        <strain evidence="3">cv. Jemalong A17</strain>
    </source>
</reference>
<dbReference type="InterPro" id="IPR044974">
    <property type="entry name" value="Disease_R_plants"/>
</dbReference>
<dbReference type="InterPro" id="IPR002182">
    <property type="entry name" value="NB-ARC"/>
</dbReference>
<evidence type="ECO:0000259" key="1">
    <source>
        <dbReference type="Pfam" id="PF00931"/>
    </source>
</evidence>
<dbReference type="EMBL" id="PSQE01000003">
    <property type="protein sequence ID" value="RHN66912.1"/>
    <property type="molecule type" value="Genomic_DNA"/>
</dbReference>